<dbReference type="GO" id="GO:0016706">
    <property type="term" value="F:2-oxoglutarate-dependent dioxygenase activity"/>
    <property type="evidence" value="ECO:0007669"/>
    <property type="project" value="UniProtKB-ARBA"/>
</dbReference>
<evidence type="ECO:0000256" key="5">
    <source>
        <dbReference type="ARBA" id="ARBA00023004"/>
    </source>
</evidence>
<dbReference type="GO" id="GO:0046872">
    <property type="term" value="F:metal ion binding"/>
    <property type="evidence" value="ECO:0007669"/>
    <property type="project" value="UniProtKB-KW"/>
</dbReference>
<dbReference type="InterPro" id="IPR044861">
    <property type="entry name" value="IPNS-like_FE2OG_OXY"/>
</dbReference>
<keyword evidence="4 6" id="KW-0560">Oxidoreductase</keyword>
<dbReference type="PROSITE" id="PS51471">
    <property type="entry name" value="FE2OG_OXY"/>
    <property type="match status" value="1"/>
</dbReference>
<evidence type="ECO:0000313" key="8">
    <source>
        <dbReference type="EMBL" id="KAL1546584.1"/>
    </source>
</evidence>
<evidence type="ECO:0000256" key="6">
    <source>
        <dbReference type="RuleBase" id="RU003682"/>
    </source>
</evidence>
<proteinExistence type="inferred from homology"/>
<dbReference type="PANTHER" id="PTHR10209:SF714">
    <property type="entry name" value="1-AMINOCYCLOPROPANE-1-CARBOXYLATE OXIDASE HOMOLOG 11-RELATED"/>
    <property type="match status" value="1"/>
</dbReference>
<dbReference type="AlphaFoldDB" id="A0ABD1GRI5"/>
<dbReference type="InterPro" id="IPR005123">
    <property type="entry name" value="Oxoglu/Fe-dep_dioxygenase_dom"/>
</dbReference>
<evidence type="ECO:0000313" key="9">
    <source>
        <dbReference type="Proteomes" id="UP001567538"/>
    </source>
</evidence>
<keyword evidence="9" id="KW-1185">Reference proteome</keyword>
<dbReference type="Pfam" id="PF03171">
    <property type="entry name" value="2OG-FeII_Oxy"/>
    <property type="match status" value="1"/>
</dbReference>
<accession>A0ABD1GRI5</accession>
<sequence>MEKTDDSNDYDWDKEVEEFEKSKGGVKGLVDSGITKVPRFFISPPEPDAKPGPHPDALIPIIDLEGVRGGLDHKVVGAIRNASRKWGFFQVVNHGIPTSVTDAMLRGTRALHEQPKEAKQDLYTSDGAPDVRFYAINGRLEEGDAASWRDAFACKFIDGEIDPELVPPVCRGEIMEYMKHMIKVRDVLSELLSEALGASKELLGEMQCMESEYLTCLYYPASPEPDKSLGTVAHSDPTVLTVLLQDDTGGLQIKHDGCWIDVPPVPGALIVNIGDFLQLMSNDKFMSVEHRVLSRSKGSRVSVACFFFPRGQEMANIYAPVKQVISPNNPPIYKQVNYIDFVTHYQKRSSRGGHSALANYKLDSINYCID</sequence>
<comment type="similarity">
    <text evidence="1 6">Belongs to the iron/ascorbate-dependent oxidoreductase family.</text>
</comment>
<evidence type="ECO:0000256" key="1">
    <source>
        <dbReference type="ARBA" id="ARBA00008056"/>
    </source>
</evidence>
<keyword evidence="5 6" id="KW-0408">Iron</keyword>
<dbReference type="GO" id="GO:0031418">
    <property type="term" value="F:L-ascorbic acid binding"/>
    <property type="evidence" value="ECO:0007669"/>
    <property type="project" value="UniProtKB-KW"/>
</dbReference>
<protein>
    <submittedName>
        <fullName evidence="8">1-aminocyclopropane-1-carboxylate oxidase 1-like</fullName>
    </submittedName>
</protein>
<keyword evidence="3" id="KW-0847">Vitamin C</keyword>
<dbReference type="GO" id="GO:0009805">
    <property type="term" value="P:coumarin biosynthetic process"/>
    <property type="evidence" value="ECO:0007669"/>
    <property type="project" value="UniProtKB-ARBA"/>
</dbReference>
<evidence type="ECO:0000259" key="7">
    <source>
        <dbReference type="PROSITE" id="PS51471"/>
    </source>
</evidence>
<evidence type="ECO:0000256" key="3">
    <source>
        <dbReference type="ARBA" id="ARBA00022896"/>
    </source>
</evidence>
<evidence type="ECO:0000256" key="4">
    <source>
        <dbReference type="ARBA" id="ARBA00023002"/>
    </source>
</evidence>
<dbReference type="Proteomes" id="UP001567538">
    <property type="component" value="Unassembled WGS sequence"/>
</dbReference>
<dbReference type="PANTHER" id="PTHR10209">
    <property type="entry name" value="OXIDOREDUCTASE, 2OG-FE II OXYGENASE FAMILY PROTEIN"/>
    <property type="match status" value="1"/>
</dbReference>
<organism evidence="8 9">
    <name type="scientific">Salvia divinorum</name>
    <name type="common">Maria pastora</name>
    <name type="synonym">Diviner's sage</name>
    <dbReference type="NCBI Taxonomy" id="28513"/>
    <lineage>
        <taxon>Eukaryota</taxon>
        <taxon>Viridiplantae</taxon>
        <taxon>Streptophyta</taxon>
        <taxon>Embryophyta</taxon>
        <taxon>Tracheophyta</taxon>
        <taxon>Spermatophyta</taxon>
        <taxon>Magnoliopsida</taxon>
        <taxon>eudicotyledons</taxon>
        <taxon>Gunneridae</taxon>
        <taxon>Pentapetalae</taxon>
        <taxon>asterids</taxon>
        <taxon>lamiids</taxon>
        <taxon>Lamiales</taxon>
        <taxon>Lamiaceae</taxon>
        <taxon>Nepetoideae</taxon>
        <taxon>Mentheae</taxon>
        <taxon>Salviinae</taxon>
        <taxon>Salvia</taxon>
        <taxon>Salvia subgen. Calosphace</taxon>
    </lineage>
</organism>
<dbReference type="FunFam" id="2.60.120.330:FF:000005">
    <property type="entry name" value="1-aminocyclopropane-1-carboxylate oxidase homolog 1"/>
    <property type="match status" value="1"/>
</dbReference>
<dbReference type="EMBL" id="JBEAFC010000008">
    <property type="protein sequence ID" value="KAL1546584.1"/>
    <property type="molecule type" value="Genomic_DNA"/>
</dbReference>
<dbReference type="GO" id="GO:0002238">
    <property type="term" value="P:response to molecule of fungal origin"/>
    <property type="evidence" value="ECO:0007669"/>
    <property type="project" value="UniProtKB-ARBA"/>
</dbReference>
<comment type="caution">
    <text evidence="8">The sequence shown here is derived from an EMBL/GenBank/DDBJ whole genome shotgun (WGS) entry which is preliminary data.</text>
</comment>
<dbReference type="InterPro" id="IPR027443">
    <property type="entry name" value="IPNS-like_sf"/>
</dbReference>
<dbReference type="SUPFAM" id="SSF51197">
    <property type="entry name" value="Clavaminate synthase-like"/>
    <property type="match status" value="1"/>
</dbReference>
<dbReference type="InterPro" id="IPR026992">
    <property type="entry name" value="DIOX_N"/>
</dbReference>
<feature type="domain" description="Fe2OG dioxygenase" evidence="7">
    <location>
        <begin position="210"/>
        <end position="311"/>
    </location>
</feature>
<dbReference type="Gene3D" id="2.60.120.330">
    <property type="entry name" value="B-lactam Antibiotic, Isopenicillin N Synthase, Chain"/>
    <property type="match status" value="1"/>
</dbReference>
<name>A0ABD1GRI5_SALDI</name>
<reference evidence="8 9" key="1">
    <citation type="submission" date="2024-06" db="EMBL/GenBank/DDBJ databases">
        <title>A chromosome level genome sequence of Diviner's sage (Salvia divinorum).</title>
        <authorList>
            <person name="Ford S.A."/>
            <person name="Ro D.-K."/>
            <person name="Ness R.W."/>
            <person name="Phillips M.A."/>
        </authorList>
    </citation>
    <scope>NUCLEOTIDE SEQUENCE [LARGE SCALE GENOMIC DNA]</scope>
    <source>
        <strain evidence="8">SAF-2024a</strain>
        <tissue evidence="8">Leaf</tissue>
    </source>
</reference>
<dbReference type="Pfam" id="PF14226">
    <property type="entry name" value="DIOX_N"/>
    <property type="match status" value="1"/>
</dbReference>
<evidence type="ECO:0000256" key="2">
    <source>
        <dbReference type="ARBA" id="ARBA00022723"/>
    </source>
</evidence>
<gene>
    <name evidence="8" type="ORF">AAHA92_23160</name>
</gene>
<keyword evidence="2 6" id="KW-0479">Metal-binding</keyword>